<feature type="compositionally biased region" description="Basic and acidic residues" evidence="5">
    <location>
        <begin position="129"/>
        <end position="143"/>
    </location>
</feature>
<sequence length="424" mass="45907">MSPGRKRRLGQPHADSQSPEASPCANKRPRLDSHGAGQSPSTPRALRAVASGALKLGLEQSQDTSLRAPASSKPSRPAIKLAALKGTRWDPGDIKTSARLGNSTASSRPPGQKSLHGRSRRAASTQHLDSSDKPDHARQDSPHELAATQNPSTRKTKAFARHDSPDELSAMETPSKRTAKSLPPSASKPATPKGILTPRRRPGRPPKNVSFDRKLQDEIFFQDLRKPASGKGNRASKSKKNKADADDGDDDDDDEIRCAICFKADSNPPNEIILCDNCDYSVHQLCYEVPQIPEGDWLCKACGQQDVLESAEPSSAPQASSGPGASPAIPNLARHLQSLKRVLVDRCCGRRRLGIVGQTEPLEMARQLVEQTILAGQGNSMLFIGPRGSGKTTVSIDKQAKTASWLMDCKDDTKHHWPCKESTW</sequence>
<dbReference type="PANTHER" id="PTHR13793:SF107">
    <property type="entry name" value="BROMODOMAIN-CONTAINING PROTEIN HOMOLOG"/>
    <property type="match status" value="1"/>
</dbReference>
<dbReference type="OrthoDB" id="343623at2759"/>
<gene>
    <name evidence="7" type="ORF">CDD82_4804</name>
</gene>
<feature type="compositionally biased region" description="Polar residues" evidence="5">
    <location>
        <begin position="99"/>
        <end position="109"/>
    </location>
</feature>
<evidence type="ECO:0000259" key="6">
    <source>
        <dbReference type="PROSITE" id="PS50016"/>
    </source>
</evidence>
<keyword evidence="2 4" id="KW-0863">Zinc-finger</keyword>
<dbReference type="SMART" id="SM00249">
    <property type="entry name" value="PHD"/>
    <property type="match status" value="1"/>
</dbReference>
<dbReference type="AlphaFoldDB" id="A0A2C5Z4M1"/>
<dbReference type="Proteomes" id="UP000224854">
    <property type="component" value="Unassembled WGS sequence"/>
</dbReference>
<dbReference type="SUPFAM" id="SSF57903">
    <property type="entry name" value="FYVE/PHD zinc finger"/>
    <property type="match status" value="1"/>
</dbReference>
<dbReference type="InterPro" id="IPR019787">
    <property type="entry name" value="Znf_PHD-finger"/>
</dbReference>
<evidence type="ECO:0000313" key="8">
    <source>
        <dbReference type="Proteomes" id="UP000224854"/>
    </source>
</evidence>
<keyword evidence="3" id="KW-0862">Zinc</keyword>
<evidence type="ECO:0000256" key="1">
    <source>
        <dbReference type="ARBA" id="ARBA00022723"/>
    </source>
</evidence>
<evidence type="ECO:0000256" key="5">
    <source>
        <dbReference type="SAM" id="MobiDB-lite"/>
    </source>
</evidence>
<name>A0A2C5Z4M1_9HYPO</name>
<evidence type="ECO:0000256" key="2">
    <source>
        <dbReference type="ARBA" id="ARBA00022771"/>
    </source>
</evidence>
<dbReference type="GO" id="GO:0006357">
    <property type="term" value="P:regulation of transcription by RNA polymerase II"/>
    <property type="evidence" value="ECO:0007669"/>
    <property type="project" value="TreeGrafter"/>
</dbReference>
<feature type="region of interest" description="Disordered" evidence="5">
    <location>
        <begin position="1"/>
        <end position="252"/>
    </location>
</feature>
<proteinExistence type="predicted"/>
<dbReference type="PROSITE" id="PS01359">
    <property type="entry name" value="ZF_PHD_1"/>
    <property type="match status" value="1"/>
</dbReference>
<dbReference type="Pfam" id="PF13831">
    <property type="entry name" value="PHD_2"/>
    <property type="match status" value="1"/>
</dbReference>
<keyword evidence="8" id="KW-1185">Reference proteome</keyword>
<comment type="caution">
    <text evidence="7">The sequence shown here is derived from an EMBL/GenBank/DDBJ whole genome shotgun (WGS) entry which is preliminary data.</text>
</comment>
<dbReference type="PROSITE" id="PS50016">
    <property type="entry name" value="ZF_PHD_2"/>
    <property type="match status" value="1"/>
</dbReference>
<protein>
    <recommendedName>
        <fullName evidence="6">PHD-type domain-containing protein</fullName>
    </recommendedName>
</protein>
<dbReference type="CDD" id="cd15492">
    <property type="entry name" value="PHD_BRPF_JADE_like"/>
    <property type="match status" value="1"/>
</dbReference>
<dbReference type="GO" id="GO:0008270">
    <property type="term" value="F:zinc ion binding"/>
    <property type="evidence" value="ECO:0007669"/>
    <property type="project" value="UniProtKB-KW"/>
</dbReference>
<dbReference type="InterPro" id="IPR001965">
    <property type="entry name" value="Znf_PHD"/>
</dbReference>
<dbReference type="Gene3D" id="3.30.40.10">
    <property type="entry name" value="Zinc/RING finger domain, C3HC4 (zinc finger)"/>
    <property type="match status" value="1"/>
</dbReference>
<keyword evidence="1" id="KW-0479">Metal-binding</keyword>
<dbReference type="InterPro" id="IPR019786">
    <property type="entry name" value="Zinc_finger_PHD-type_CS"/>
</dbReference>
<evidence type="ECO:0000313" key="7">
    <source>
        <dbReference type="EMBL" id="PHH74740.1"/>
    </source>
</evidence>
<feature type="domain" description="PHD-type" evidence="6">
    <location>
        <begin position="255"/>
        <end position="305"/>
    </location>
</feature>
<feature type="region of interest" description="Disordered" evidence="5">
    <location>
        <begin position="310"/>
        <end position="330"/>
    </location>
</feature>
<accession>A0A2C5Z4M1</accession>
<dbReference type="EMBL" id="NJEU01000412">
    <property type="protein sequence ID" value="PHH74740.1"/>
    <property type="molecule type" value="Genomic_DNA"/>
</dbReference>
<dbReference type="InterPro" id="IPR011011">
    <property type="entry name" value="Znf_FYVE_PHD"/>
</dbReference>
<dbReference type="InterPro" id="IPR013083">
    <property type="entry name" value="Znf_RING/FYVE/PHD"/>
</dbReference>
<organism evidence="7 8">
    <name type="scientific">Ophiocordyceps australis</name>
    <dbReference type="NCBI Taxonomy" id="1399860"/>
    <lineage>
        <taxon>Eukaryota</taxon>
        <taxon>Fungi</taxon>
        <taxon>Dikarya</taxon>
        <taxon>Ascomycota</taxon>
        <taxon>Pezizomycotina</taxon>
        <taxon>Sordariomycetes</taxon>
        <taxon>Hypocreomycetidae</taxon>
        <taxon>Hypocreales</taxon>
        <taxon>Ophiocordycipitaceae</taxon>
        <taxon>Ophiocordyceps</taxon>
    </lineage>
</organism>
<evidence type="ECO:0000256" key="4">
    <source>
        <dbReference type="PROSITE-ProRule" id="PRU00146"/>
    </source>
</evidence>
<evidence type="ECO:0000256" key="3">
    <source>
        <dbReference type="ARBA" id="ARBA00022833"/>
    </source>
</evidence>
<reference evidence="7 8" key="1">
    <citation type="submission" date="2017-06" db="EMBL/GenBank/DDBJ databases">
        <title>Ant-infecting Ophiocordyceps genomes reveal a high diversity of potential behavioral manipulation genes and a possible major role for enterotoxins.</title>
        <authorList>
            <person name="De Bekker C."/>
            <person name="Evans H.C."/>
            <person name="Brachmann A."/>
            <person name="Hughes D.P."/>
        </authorList>
    </citation>
    <scope>NUCLEOTIDE SEQUENCE [LARGE SCALE GENOMIC DNA]</scope>
    <source>
        <strain evidence="7 8">1348a</strain>
    </source>
</reference>
<dbReference type="InterPro" id="IPR050701">
    <property type="entry name" value="Histone_Mod_Regulator"/>
</dbReference>
<dbReference type="PANTHER" id="PTHR13793">
    <property type="entry name" value="PHD FINGER PROTEINS"/>
    <property type="match status" value="1"/>
</dbReference>
<feature type="compositionally biased region" description="Basic residues" evidence="5">
    <location>
        <begin position="1"/>
        <end position="10"/>
    </location>
</feature>